<reference evidence="8 9" key="1">
    <citation type="submission" date="2015-09" db="EMBL/GenBank/DDBJ databases">
        <title>Host preference determinants of Valsa canker pathogens revealed by comparative genomics.</title>
        <authorList>
            <person name="Yin Z."/>
            <person name="Huang L."/>
        </authorList>
    </citation>
    <scope>NUCLEOTIDE SEQUENCE [LARGE SCALE GENOMIC DNA]</scope>
    <source>
        <strain evidence="8 9">YSFL</strain>
    </source>
</reference>
<organism evidence="8 9">
    <name type="scientific">Cytospora chrysosperma</name>
    <name type="common">Cytospora canker fungus</name>
    <name type="synonym">Sphaeria chrysosperma</name>
    <dbReference type="NCBI Taxonomy" id="252740"/>
    <lineage>
        <taxon>Eukaryota</taxon>
        <taxon>Fungi</taxon>
        <taxon>Dikarya</taxon>
        <taxon>Ascomycota</taxon>
        <taxon>Pezizomycotina</taxon>
        <taxon>Sordariomycetes</taxon>
        <taxon>Sordariomycetidae</taxon>
        <taxon>Diaporthales</taxon>
        <taxon>Cytosporaceae</taxon>
        <taxon>Cytospora</taxon>
    </lineage>
</organism>
<evidence type="ECO:0000259" key="7">
    <source>
        <dbReference type="PROSITE" id="PS50850"/>
    </source>
</evidence>
<keyword evidence="3 6" id="KW-0812">Transmembrane</keyword>
<evidence type="ECO:0000256" key="6">
    <source>
        <dbReference type="SAM" id="Phobius"/>
    </source>
</evidence>
<name>A0A423VIW1_CYTCH</name>
<dbReference type="PROSITE" id="PS50850">
    <property type="entry name" value="MFS"/>
    <property type="match status" value="1"/>
</dbReference>
<accession>A0A423VIW1</accession>
<dbReference type="GO" id="GO:0022857">
    <property type="term" value="F:transmembrane transporter activity"/>
    <property type="evidence" value="ECO:0007669"/>
    <property type="project" value="InterPro"/>
</dbReference>
<proteinExistence type="predicted"/>
<dbReference type="InterPro" id="IPR050930">
    <property type="entry name" value="MFS_Vesicular_Transporter"/>
</dbReference>
<comment type="subcellular location">
    <subcellularLocation>
        <location evidence="1">Membrane</location>
        <topology evidence="1">Multi-pass membrane protein</topology>
    </subcellularLocation>
</comment>
<keyword evidence="9" id="KW-1185">Reference proteome</keyword>
<evidence type="ECO:0000256" key="1">
    <source>
        <dbReference type="ARBA" id="ARBA00004141"/>
    </source>
</evidence>
<protein>
    <recommendedName>
        <fullName evidence="7">Major facilitator superfamily (MFS) profile domain-containing protein</fullName>
    </recommendedName>
</protein>
<dbReference type="InterPro" id="IPR011701">
    <property type="entry name" value="MFS"/>
</dbReference>
<dbReference type="InterPro" id="IPR036259">
    <property type="entry name" value="MFS_trans_sf"/>
</dbReference>
<dbReference type="AlphaFoldDB" id="A0A423VIW1"/>
<dbReference type="SUPFAM" id="SSF103473">
    <property type="entry name" value="MFS general substrate transporter"/>
    <property type="match status" value="1"/>
</dbReference>
<feature type="transmembrane region" description="Helical" evidence="6">
    <location>
        <begin position="204"/>
        <end position="225"/>
    </location>
</feature>
<dbReference type="Proteomes" id="UP000284375">
    <property type="component" value="Unassembled WGS sequence"/>
</dbReference>
<dbReference type="STRING" id="252740.A0A423VIW1"/>
<dbReference type="PANTHER" id="PTHR23506:SF37">
    <property type="entry name" value="MAJOR FACILITATOR SUPERFAMILY (MFS) PROFILE DOMAIN-CONTAINING PROTEIN"/>
    <property type="match status" value="1"/>
</dbReference>
<dbReference type="PANTHER" id="PTHR23506">
    <property type="entry name" value="GH10249P"/>
    <property type="match status" value="1"/>
</dbReference>
<dbReference type="InterPro" id="IPR020846">
    <property type="entry name" value="MFS_dom"/>
</dbReference>
<feature type="domain" description="Major facilitator superfamily (MFS) profile" evidence="7">
    <location>
        <begin position="1"/>
        <end position="344"/>
    </location>
</feature>
<evidence type="ECO:0000256" key="2">
    <source>
        <dbReference type="ARBA" id="ARBA00022448"/>
    </source>
</evidence>
<dbReference type="EMBL" id="LJZO01000047">
    <property type="protein sequence ID" value="ROV90859.1"/>
    <property type="molecule type" value="Genomic_DNA"/>
</dbReference>
<keyword evidence="5 6" id="KW-0472">Membrane</keyword>
<keyword evidence="4 6" id="KW-1133">Transmembrane helix</keyword>
<evidence type="ECO:0000256" key="4">
    <source>
        <dbReference type="ARBA" id="ARBA00022989"/>
    </source>
</evidence>
<evidence type="ECO:0000256" key="5">
    <source>
        <dbReference type="ARBA" id="ARBA00023136"/>
    </source>
</evidence>
<feature type="transmembrane region" description="Helical" evidence="6">
    <location>
        <begin position="20"/>
        <end position="39"/>
    </location>
</feature>
<dbReference type="Pfam" id="PF07690">
    <property type="entry name" value="MFS_1"/>
    <property type="match status" value="1"/>
</dbReference>
<dbReference type="OrthoDB" id="5086884at2759"/>
<feature type="transmembrane region" description="Helical" evidence="6">
    <location>
        <begin position="77"/>
        <end position="98"/>
    </location>
</feature>
<evidence type="ECO:0000313" key="8">
    <source>
        <dbReference type="EMBL" id="ROV90859.1"/>
    </source>
</evidence>
<feature type="transmembrane region" description="Helical" evidence="6">
    <location>
        <begin position="135"/>
        <end position="156"/>
    </location>
</feature>
<comment type="caution">
    <text evidence="8">The sequence shown here is derived from an EMBL/GenBank/DDBJ whole genome shotgun (WGS) entry which is preliminary data.</text>
</comment>
<dbReference type="Gene3D" id="1.20.1250.20">
    <property type="entry name" value="MFS general substrate transporter like domains"/>
    <property type="match status" value="1"/>
</dbReference>
<gene>
    <name evidence="8" type="ORF">VSDG_07975</name>
</gene>
<feature type="transmembrane region" description="Helical" evidence="6">
    <location>
        <begin position="237"/>
        <end position="262"/>
    </location>
</feature>
<evidence type="ECO:0000313" key="9">
    <source>
        <dbReference type="Proteomes" id="UP000284375"/>
    </source>
</evidence>
<keyword evidence="2" id="KW-0813">Transport</keyword>
<evidence type="ECO:0000256" key="3">
    <source>
        <dbReference type="ARBA" id="ARBA00022692"/>
    </source>
</evidence>
<feature type="transmembrane region" description="Helical" evidence="6">
    <location>
        <begin position="45"/>
        <end position="65"/>
    </location>
</feature>
<dbReference type="GO" id="GO:0016020">
    <property type="term" value="C:membrane"/>
    <property type="evidence" value="ECO:0007669"/>
    <property type="project" value="UniProtKB-SubCell"/>
</dbReference>
<sequence length="344" mass="35982">MPQYRVGLPHDQVQSHVDGLLAAHAGASLLFSPITGFVADKTSTRLGPFLLGLAALMLATFLLLLCTNIPVLLVARLLQGISAAFAWTIGMAMCLQTVGPGNLGKMTGSVNIPLHLCGEPLDPLLGGVLYKKTRYAGVFGIGMAVLGIDFVMRLLVIEKTVAKRCNAAGRHRAPDLEITPDRGQDSPALARKITILPCLTNPRLMTAFLVAFNQALLLGSFDAIVPTTAQELFGLSALSAGLLFLPLGATDLVVGPVAGWLVNRYGVKPGAVVGYGYLVSRYGGLLALIGAPSLVEAGTVSQSYYEANPGFFVEQGPYAQLYGLNSVVFSPGHAVGPALTGGLN</sequence>